<keyword evidence="2" id="KW-1185">Reference proteome</keyword>
<proteinExistence type="predicted"/>
<accession>A0AAI8BBE0</accession>
<dbReference type="RefSeq" id="WP_144444713.1">
    <property type="nucleotide sequence ID" value="NZ_CP008727.1"/>
</dbReference>
<reference evidence="1 2" key="1">
    <citation type="submission" date="2014-06" db="EMBL/GenBank/DDBJ databases">
        <authorList>
            <person name="Bishop-Lilly K.A."/>
            <person name="Broomall S.M."/>
            <person name="Chain P.S."/>
            <person name="Chertkov O."/>
            <person name="Coyne S.R."/>
            <person name="Daligault H.E."/>
            <person name="Davenport K.W."/>
            <person name="Erkkila T."/>
            <person name="Frey K.G."/>
            <person name="Gibbons H.S."/>
            <person name="Gu W."/>
            <person name="Jaissle J."/>
            <person name="Johnson S.L."/>
            <person name="Koroleva G.I."/>
            <person name="Ladner J.T."/>
            <person name="Lo C.-C."/>
            <person name="Minogue T.D."/>
            <person name="Munk C."/>
            <person name="Palacios G.F."/>
            <person name="Redden C.L."/>
            <person name="Rosenzweig C.N."/>
            <person name="Scholz M.B."/>
            <person name="Teshima H."/>
            <person name="Xu Y."/>
        </authorList>
    </citation>
    <scope>NUCLEOTIDE SEQUENCE [LARGE SCALE GENOMIC DNA]</scope>
    <source>
        <strain evidence="1 2">EO147</strain>
    </source>
</reference>
<gene>
    <name evidence="1" type="ORF">DM82_4375</name>
</gene>
<organism evidence="1 2">
    <name type="scientific">Burkholderia oklahomensis</name>
    <dbReference type="NCBI Taxonomy" id="342113"/>
    <lineage>
        <taxon>Bacteria</taxon>
        <taxon>Pseudomonadati</taxon>
        <taxon>Pseudomonadota</taxon>
        <taxon>Betaproteobacteria</taxon>
        <taxon>Burkholderiales</taxon>
        <taxon>Burkholderiaceae</taxon>
        <taxon>Burkholderia</taxon>
        <taxon>pseudomallei group</taxon>
    </lineage>
</organism>
<dbReference type="Proteomes" id="UP000029424">
    <property type="component" value="Chromosome 2"/>
</dbReference>
<evidence type="ECO:0000313" key="2">
    <source>
        <dbReference type="Proteomes" id="UP000029424"/>
    </source>
</evidence>
<dbReference type="EMBL" id="CP008727">
    <property type="protein sequence ID" value="AIO69053.1"/>
    <property type="molecule type" value="Genomic_DNA"/>
</dbReference>
<sequence>MAGKVAVALNAGTYTIRQLQTEAAKATGTRARKLNFILEQVQTGQAAGEDDPLLYASHTAALCMLGR</sequence>
<protein>
    <submittedName>
        <fullName evidence="1">Uncharacterized protein</fullName>
    </submittedName>
</protein>
<dbReference type="KEGG" id="bok:DM82_4375"/>
<name>A0AAI8BBE0_9BURK</name>
<dbReference type="AlphaFoldDB" id="A0AAI8BBE0"/>
<evidence type="ECO:0000313" key="1">
    <source>
        <dbReference type="EMBL" id="AIO69053.1"/>
    </source>
</evidence>